<feature type="chain" id="PRO_5024423090" description="Lipoprotein" evidence="2">
    <location>
        <begin position="18"/>
        <end position="103"/>
    </location>
</feature>
<feature type="signal peptide" evidence="2">
    <location>
        <begin position="1"/>
        <end position="17"/>
    </location>
</feature>
<feature type="compositionally biased region" description="Polar residues" evidence="1">
    <location>
        <begin position="51"/>
        <end position="67"/>
    </location>
</feature>
<name>A0A5M6CQB3_9BACT</name>
<protein>
    <recommendedName>
        <fullName evidence="5">Lipoprotein</fullName>
    </recommendedName>
</protein>
<proteinExistence type="predicted"/>
<sequence length="103" mass="11189">MKRFMILCSACFSLLVACNENPENGGEEVRGNEQRSDTPVSISAYPDEGDSGSNSRYDDGNTQSSKPAMSGKRTTEGTKVDSQKTRANLLYKGDNSDTSKKAR</sequence>
<dbReference type="PROSITE" id="PS51257">
    <property type="entry name" value="PROKAR_LIPOPROTEIN"/>
    <property type="match status" value="1"/>
</dbReference>
<comment type="caution">
    <text evidence="3">The sequence shown here is derived from an EMBL/GenBank/DDBJ whole genome shotgun (WGS) entry which is preliminary data.</text>
</comment>
<feature type="region of interest" description="Disordered" evidence="1">
    <location>
        <begin position="22"/>
        <end position="103"/>
    </location>
</feature>
<keyword evidence="4" id="KW-1185">Reference proteome</keyword>
<gene>
    <name evidence="3" type="ORF">F0919_00385</name>
</gene>
<keyword evidence="2" id="KW-0732">Signal</keyword>
<feature type="compositionally biased region" description="Basic and acidic residues" evidence="1">
    <location>
        <begin position="27"/>
        <end position="36"/>
    </location>
</feature>
<feature type="compositionally biased region" description="Basic and acidic residues" evidence="1">
    <location>
        <begin position="94"/>
        <end position="103"/>
    </location>
</feature>
<feature type="compositionally biased region" description="Basic and acidic residues" evidence="1">
    <location>
        <begin position="73"/>
        <end position="84"/>
    </location>
</feature>
<evidence type="ECO:0000256" key="2">
    <source>
        <dbReference type="SAM" id="SignalP"/>
    </source>
</evidence>
<accession>A0A5M6CQB3</accession>
<evidence type="ECO:0000256" key="1">
    <source>
        <dbReference type="SAM" id="MobiDB-lite"/>
    </source>
</evidence>
<dbReference type="EMBL" id="VWSH01000001">
    <property type="protein sequence ID" value="KAA5536162.1"/>
    <property type="molecule type" value="Genomic_DNA"/>
</dbReference>
<reference evidence="3 4" key="1">
    <citation type="submission" date="2019-09" db="EMBL/GenBank/DDBJ databases">
        <title>Genome sequence and assembly of Taibaiella sp.</title>
        <authorList>
            <person name="Chhetri G."/>
        </authorList>
    </citation>
    <scope>NUCLEOTIDE SEQUENCE [LARGE SCALE GENOMIC DNA]</scope>
    <source>
        <strain evidence="3 4">KVB11</strain>
    </source>
</reference>
<evidence type="ECO:0000313" key="4">
    <source>
        <dbReference type="Proteomes" id="UP000323632"/>
    </source>
</evidence>
<dbReference type="RefSeq" id="WP_150030735.1">
    <property type="nucleotide sequence ID" value="NZ_VWSH01000001.1"/>
</dbReference>
<evidence type="ECO:0008006" key="5">
    <source>
        <dbReference type="Google" id="ProtNLM"/>
    </source>
</evidence>
<organism evidence="3 4">
    <name type="scientific">Taibaiella lutea</name>
    <dbReference type="NCBI Taxonomy" id="2608001"/>
    <lineage>
        <taxon>Bacteria</taxon>
        <taxon>Pseudomonadati</taxon>
        <taxon>Bacteroidota</taxon>
        <taxon>Chitinophagia</taxon>
        <taxon>Chitinophagales</taxon>
        <taxon>Chitinophagaceae</taxon>
        <taxon>Taibaiella</taxon>
    </lineage>
</organism>
<dbReference type="Proteomes" id="UP000323632">
    <property type="component" value="Unassembled WGS sequence"/>
</dbReference>
<evidence type="ECO:0000313" key="3">
    <source>
        <dbReference type="EMBL" id="KAA5536162.1"/>
    </source>
</evidence>
<dbReference type="AlphaFoldDB" id="A0A5M6CQB3"/>